<dbReference type="GO" id="GO:0015074">
    <property type="term" value="P:DNA integration"/>
    <property type="evidence" value="ECO:0007669"/>
    <property type="project" value="UniProtKB-KW"/>
</dbReference>
<dbReference type="Pfam" id="PF14659">
    <property type="entry name" value="Phage_int_SAM_3"/>
    <property type="match status" value="1"/>
</dbReference>
<dbReference type="InterPro" id="IPR044068">
    <property type="entry name" value="CB"/>
</dbReference>
<dbReference type="Pfam" id="PF00589">
    <property type="entry name" value="Phage_integrase"/>
    <property type="match status" value="1"/>
</dbReference>
<evidence type="ECO:0000256" key="3">
    <source>
        <dbReference type="ARBA" id="ARBA00023172"/>
    </source>
</evidence>
<organism evidence="6">
    <name type="scientific">freshwater metagenome</name>
    <dbReference type="NCBI Taxonomy" id="449393"/>
    <lineage>
        <taxon>unclassified sequences</taxon>
        <taxon>metagenomes</taxon>
        <taxon>ecological metagenomes</taxon>
    </lineage>
</organism>
<dbReference type="AlphaFoldDB" id="A0A6J6STR8"/>
<keyword evidence="2" id="KW-0238">DNA-binding</keyword>
<dbReference type="GO" id="GO:0003677">
    <property type="term" value="F:DNA binding"/>
    <property type="evidence" value="ECO:0007669"/>
    <property type="project" value="UniProtKB-KW"/>
</dbReference>
<dbReference type="SUPFAM" id="SSF56349">
    <property type="entry name" value="DNA breaking-rejoining enzymes"/>
    <property type="match status" value="1"/>
</dbReference>
<proteinExistence type="predicted"/>
<gene>
    <name evidence="6" type="ORF">UFOPK2731_01311</name>
</gene>
<dbReference type="CDD" id="cd01189">
    <property type="entry name" value="INT_ICEBs1_C_like"/>
    <property type="match status" value="1"/>
</dbReference>
<evidence type="ECO:0000256" key="1">
    <source>
        <dbReference type="ARBA" id="ARBA00022908"/>
    </source>
</evidence>
<feature type="domain" description="Core-binding (CB)" evidence="5">
    <location>
        <begin position="64"/>
        <end position="147"/>
    </location>
</feature>
<accession>A0A6J6STR8</accession>
<evidence type="ECO:0000259" key="5">
    <source>
        <dbReference type="PROSITE" id="PS51900"/>
    </source>
</evidence>
<protein>
    <submittedName>
        <fullName evidence="6">Unannotated protein</fullName>
    </submittedName>
</protein>
<dbReference type="PANTHER" id="PTHR30349">
    <property type="entry name" value="PHAGE INTEGRASE-RELATED"/>
    <property type="match status" value="1"/>
</dbReference>
<dbReference type="PANTHER" id="PTHR30349:SF91">
    <property type="entry name" value="INTA PROTEIN"/>
    <property type="match status" value="1"/>
</dbReference>
<dbReference type="InterPro" id="IPR004107">
    <property type="entry name" value="Integrase_SAM-like_N"/>
</dbReference>
<dbReference type="GO" id="GO:0006310">
    <property type="term" value="P:DNA recombination"/>
    <property type="evidence" value="ECO:0007669"/>
    <property type="project" value="UniProtKB-KW"/>
</dbReference>
<name>A0A6J6STR8_9ZZZZ</name>
<dbReference type="InterPro" id="IPR002104">
    <property type="entry name" value="Integrase_catalytic"/>
</dbReference>
<dbReference type="EMBL" id="CAEZYO010000059">
    <property type="protein sequence ID" value="CAB4738174.1"/>
    <property type="molecule type" value="Genomic_DNA"/>
</dbReference>
<feature type="domain" description="Tyr recombinase" evidence="4">
    <location>
        <begin position="168"/>
        <end position="365"/>
    </location>
</feature>
<dbReference type="Gene3D" id="1.10.150.130">
    <property type="match status" value="1"/>
</dbReference>
<dbReference type="InterPro" id="IPR013762">
    <property type="entry name" value="Integrase-like_cat_sf"/>
</dbReference>
<evidence type="ECO:0000313" key="6">
    <source>
        <dbReference type="EMBL" id="CAB4738174.1"/>
    </source>
</evidence>
<dbReference type="PROSITE" id="PS51898">
    <property type="entry name" value="TYR_RECOMBINASE"/>
    <property type="match status" value="1"/>
</dbReference>
<dbReference type="PROSITE" id="PS51900">
    <property type="entry name" value="CB"/>
    <property type="match status" value="1"/>
</dbReference>
<sequence length="376" mass="41877">MARKANGQGHTYKVGNSYRTVIRCGDHTITAMAATAQESRKTAKEKLELMPNILSKNSLPVARMQIGDYLINWLEEEHKHNIAHSTFKRYQALVKFHINPVIGEVALQKLTATDISSMLSHMRQGGQSPRSQQQARAVLSVALSDAEYKGYIMVNPVKKVRNPQGKRVEISPLTLEEVKRLLNTYAGTYLGARLHTALICGFRQGEALGLSWSDIDLESKTVTLHRQVQIVNGEQVFTELKTDKSRRTIALTDETTAALRSHYGLIETIRNRTQGKWTENNLVFPDNSGGFRSPKTDYAEWKKALKLCAIAPKRLHDARHTAATLMYSQGIGIETISRALGHSSSAITSKLYVHNAVEPLRSAASALNRMLATEMT</sequence>
<dbReference type="Gene3D" id="1.10.443.10">
    <property type="entry name" value="Intergrase catalytic core"/>
    <property type="match status" value="1"/>
</dbReference>
<evidence type="ECO:0000259" key="4">
    <source>
        <dbReference type="PROSITE" id="PS51898"/>
    </source>
</evidence>
<dbReference type="InterPro" id="IPR011010">
    <property type="entry name" value="DNA_brk_join_enz"/>
</dbReference>
<dbReference type="InterPro" id="IPR010998">
    <property type="entry name" value="Integrase_recombinase_N"/>
</dbReference>
<dbReference type="InterPro" id="IPR050090">
    <property type="entry name" value="Tyrosine_recombinase_XerCD"/>
</dbReference>
<keyword evidence="1" id="KW-0229">DNA integration</keyword>
<evidence type="ECO:0000256" key="2">
    <source>
        <dbReference type="ARBA" id="ARBA00023125"/>
    </source>
</evidence>
<keyword evidence="3" id="KW-0233">DNA recombination</keyword>
<reference evidence="6" key="1">
    <citation type="submission" date="2020-05" db="EMBL/GenBank/DDBJ databases">
        <authorList>
            <person name="Chiriac C."/>
            <person name="Salcher M."/>
            <person name="Ghai R."/>
            <person name="Kavagutti S V."/>
        </authorList>
    </citation>
    <scope>NUCLEOTIDE SEQUENCE</scope>
</reference>